<dbReference type="AlphaFoldDB" id="A0A0V7ZDY2"/>
<dbReference type="OrthoDB" id="505056at2"/>
<dbReference type="Proteomes" id="UP000053372">
    <property type="component" value="Unassembled WGS sequence"/>
</dbReference>
<dbReference type="GO" id="GO:0051301">
    <property type="term" value="P:cell division"/>
    <property type="evidence" value="ECO:0007669"/>
    <property type="project" value="TreeGrafter"/>
</dbReference>
<sequence length="319" mass="36225">MNKKKLFPQVLFPQVFFSQILSSVKPITCSKIAITAVIASNIWINPALGADPFRTQKPRNIGNQTEAAFNAIFQKGNYKQAQKYVKEAIRDEPDEPLGYAIKASLAYTSNDVPTLANYSKKTLQTAKSLIAKDPLRGNIYAAVGHFLEGSVILLQDGTVKGAPQALRRLRQVYGHLERAESISPRDPELNLLKGYMDLMLAVNLPFSDPEQAIQRLRQNAGPQYLVDRGIAIAYRDLKKYDRALGYVDRALKATSENPELYYLKAQILREQGQRKKNQEMMQEAVKFFDQALEKKNQLPERMVKQIARERRRTAERLAR</sequence>
<dbReference type="PANTHER" id="PTHR12558">
    <property type="entry name" value="CELL DIVISION CYCLE 16,23,27"/>
    <property type="match status" value="1"/>
</dbReference>
<dbReference type="InterPro" id="IPR048173">
    <property type="entry name" value="Sll0314-like"/>
</dbReference>
<dbReference type="NCBIfam" id="NF041522">
    <property type="entry name" value="TPR_sll0314"/>
    <property type="match status" value="1"/>
</dbReference>
<accession>A0A0V7ZDY2</accession>
<protein>
    <submittedName>
        <fullName evidence="1">Uncharacterized protein</fullName>
    </submittedName>
</protein>
<comment type="caution">
    <text evidence="1">The sequence shown here is derived from an EMBL/GenBank/DDBJ whole genome shotgun (WGS) entry which is preliminary data.</text>
</comment>
<gene>
    <name evidence="1" type="ORF">BC008_38240</name>
</gene>
<dbReference type="Gene3D" id="1.25.40.10">
    <property type="entry name" value="Tetratricopeptide repeat domain"/>
    <property type="match status" value="2"/>
</dbReference>
<proteinExistence type="predicted"/>
<dbReference type="Pfam" id="PF13432">
    <property type="entry name" value="TPR_16"/>
    <property type="match status" value="1"/>
</dbReference>
<keyword evidence="2" id="KW-1185">Reference proteome</keyword>
<dbReference type="InterPro" id="IPR011990">
    <property type="entry name" value="TPR-like_helical_dom_sf"/>
</dbReference>
<dbReference type="RefSeq" id="WP_058184618.1">
    <property type="nucleotide sequence ID" value="NZ_LMTZ01000151.1"/>
</dbReference>
<name>A0A0V7ZDY2_9CYAN</name>
<dbReference type="SUPFAM" id="SSF48452">
    <property type="entry name" value="TPR-like"/>
    <property type="match status" value="1"/>
</dbReference>
<evidence type="ECO:0000313" key="1">
    <source>
        <dbReference type="EMBL" id="KST62673.1"/>
    </source>
</evidence>
<dbReference type="PANTHER" id="PTHR12558:SF13">
    <property type="entry name" value="CELL DIVISION CYCLE PROTEIN 27 HOMOLOG"/>
    <property type="match status" value="1"/>
</dbReference>
<reference evidence="1 2" key="1">
    <citation type="journal article" date="2015" name="Genome Announc.">
        <title>Draft Genome of the Euendolithic (true boring) Cyanobacterium Mastigocoleus testarum strain BC008.</title>
        <authorList>
            <person name="Guida B.S."/>
            <person name="Garcia-Pichel F."/>
        </authorList>
    </citation>
    <scope>NUCLEOTIDE SEQUENCE [LARGE SCALE GENOMIC DNA]</scope>
    <source>
        <strain evidence="1 2">BC008</strain>
    </source>
</reference>
<evidence type="ECO:0000313" key="2">
    <source>
        <dbReference type="Proteomes" id="UP000053372"/>
    </source>
</evidence>
<organism evidence="1 2">
    <name type="scientific">Mastigocoleus testarum BC008</name>
    <dbReference type="NCBI Taxonomy" id="371196"/>
    <lineage>
        <taxon>Bacteria</taxon>
        <taxon>Bacillati</taxon>
        <taxon>Cyanobacteriota</taxon>
        <taxon>Cyanophyceae</taxon>
        <taxon>Nostocales</taxon>
        <taxon>Hapalosiphonaceae</taxon>
        <taxon>Mastigocoleus</taxon>
    </lineage>
</organism>
<dbReference type="EMBL" id="LMTZ01000151">
    <property type="protein sequence ID" value="KST62673.1"/>
    <property type="molecule type" value="Genomic_DNA"/>
</dbReference>